<dbReference type="Pfam" id="PF13401">
    <property type="entry name" value="AAA_22"/>
    <property type="match status" value="1"/>
</dbReference>
<dbReference type="STRING" id="1121449.SAMN02745704_02074"/>
<dbReference type="PANTHER" id="PTHR35894">
    <property type="entry name" value="GENERAL SECRETION PATHWAY PROTEIN A-RELATED"/>
    <property type="match status" value="1"/>
</dbReference>
<sequence>MYNQFFGFEEKPFALAASPKYLYLGKSHKAALTFLKYGLVDRSGLILMSGEVGAGKTTLSRYLLDKLRQVNALEVIEIPNTTLVEDSLVNSILQELGVRLEGGETAATQVRILNEYLLRQQRRDKRVLLVLDEAQSLPDRTLEEVRMISNLQSGEDILLQILLIGQNELRRRIMEPSKTYLAQRIAVSCHLASLRPEEARPYIEHRLSVAGHPKPSSLFSDDAVEAIHSASGGVPRVMNILCNLSLIYAFADAKSSIDGHIAQEIIRDKAKDGILLTSSGKLMGPEQPAPSAEVEALRNRIDRLEQAVRHLTRQLSRQKAVAGQV</sequence>
<dbReference type="OrthoDB" id="9779230at2"/>
<dbReference type="Gene3D" id="3.40.50.300">
    <property type="entry name" value="P-loop containing nucleotide triphosphate hydrolases"/>
    <property type="match status" value="1"/>
</dbReference>
<accession>A0A1T4XEV0</accession>
<dbReference type="EMBL" id="FUYC01000010">
    <property type="protein sequence ID" value="SKA87708.1"/>
    <property type="molecule type" value="Genomic_DNA"/>
</dbReference>
<protein>
    <submittedName>
        <fullName evidence="3">General secretion pathway protein A</fullName>
    </submittedName>
</protein>
<dbReference type="InterPro" id="IPR003593">
    <property type="entry name" value="AAA+_ATPase"/>
</dbReference>
<keyword evidence="4" id="KW-1185">Reference proteome</keyword>
<name>A0A1T4XEV0_9BACT</name>
<gene>
    <name evidence="3" type="ORF">SAMN02745704_02074</name>
</gene>
<evidence type="ECO:0000256" key="1">
    <source>
        <dbReference type="SAM" id="Coils"/>
    </source>
</evidence>
<dbReference type="SMART" id="SM00382">
    <property type="entry name" value="AAA"/>
    <property type="match status" value="1"/>
</dbReference>
<dbReference type="InterPro" id="IPR052026">
    <property type="entry name" value="ExeA_AAA_ATPase_DNA-bind"/>
</dbReference>
<dbReference type="Proteomes" id="UP000190027">
    <property type="component" value="Unassembled WGS sequence"/>
</dbReference>
<dbReference type="GO" id="GO:0016887">
    <property type="term" value="F:ATP hydrolysis activity"/>
    <property type="evidence" value="ECO:0007669"/>
    <property type="project" value="InterPro"/>
</dbReference>
<dbReference type="InterPro" id="IPR027417">
    <property type="entry name" value="P-loop_NTPase"/>
</dbReference>
<dbReference type="PRINTS" id="PR00364">
    <property type="entry name" value="DISEASERSIST"/>
</dbReference>
<keyword evidence="1" id="KW-0175">Coiled coil</keyword>
<proteinExistence type="predicted"/>
<dbReference type="SUPFAM" id="SSF52540">
    <property type="entry name" value="P-loop containing nucleoside triphosphate hydrolases"/>
    <property type="match status" value="1"/>
</dbReference>
<dbReference type="PANTHER" id="PTHR35894:SF1">
    <property type="entry name" value="PHOSPHORIBULOKINASE _ URIDINE KINASE FAMILY"/>
    <property type="match status" value="1"/>
</dbReference>
<dbReference type="RefSeq" id="WP_078717625.1">
    <property type="nucleotide sequence ID" value="NZ_FUYC01000010.1"/>
</dbReference>
<dbReference type="InterPro" id="IPR049945">
    <property type="entry name" value="AAA_22"/>
</dbReference>
<evidence type="ECO:0000259" key="2">
    <source>
        <dbReference type="SMART" id="SM00382"/>
    </source>
</evidence>
<evidence type="ECO:0000313" key="3">
    <source>
        <dbReference type="EMBL" id="SKA87708.1"/>
    </source>
</evidence>
<reference evidence="3 4" key="1">
    <citation type="submission" date="2017-02" db="EMBL/GenBank/DDBJ databases">
        <authorList>
            <person name="Peterson S.W."/>
        </authorList>
    </citation>
    <scope>NUCLEOTIDE SEQUENCE [LARGE SCALE GENOMIC DNA]</scope>
    <source>
        <strain evidence="3 4">DSM 16080</strain>
    </source>
</reference>
<organism evidence="3 4">
    <name type="scientific">Paucidesulfovibrio gracilis DSM 16080</name>
    <dbReference type="NCBI Taxonomy" id="1121449"/>
    <lineage>
        <taxon>Bacteria</taxon>
        <taxon>Pseudomonadati</taxon>
        <taxon>Thermodesulfobacteriota</taxon>
        <taxon>Desulfovibrionia</taxon>
        <taxon>Desulfovibrionales</taxon>
        <taxon>Desulfovibrionaceae</taxon>
        <taxon>Paucidesulfovibrio</taxon>
    </lineage>
</organism>
<feature type="coiled-coil region" evidence="1">
    <location>
        <begin position="294"/>
        <end position="321"/>
    </location>
</feature>
<evidence type="ECO:0000313" key="4">
    <source>
        <dbReference type="Proteomes" id="UP000190027"/>
    </source>
</evidence>
<feature type="domain" description="AAA+ ATPase" evidence="2">
    <location>
        <begin position="42"/>
        <end position="179"/>
    </location>
</feature>
<dbReference type="AlphaFoldDB" id="A0A1T4XEV0"/>